<keyword evidence="2" id="KW-1185">Reference proteome</keyword>
<reference evidence="1 2" key="1">
    <citation type="journal article" date="2019" name="Int. J. Syst. Evol. Microbiol.">
        <title>The Global Catalogue of Microorganisms (GCM) 10K type strain sequencing project: providing services to taxonomists for standard genome sequencing and annotation.</title>
        <authorList>
            <consortium name="The Broad Institute Genomics Platform"/>
            <consortium name="The Broad Institute Genome Sequencing Center for Infectious Disease"/>
            <person name="Wu L."/>
            <person name="Ma J."/>
        </authorList>
    </citation>
    <scope>NUCLEOTIDE SEQUENCE [LARGE SCALE GENOMIC DNA]</scope>
    <source>
        <strain evidence="1 2">JCM 13378</strain>
    </source>
</reference>
<comment type="caution">
    <text evidence="1">The sequence shown here is derived from an EMBL/GenBank/DDBJ whole genome shotgun (WGS) entry which is preliminary data.</text>
</comment>
<protein>
    <recommendedName>
        <fullName evidence="3">DUF2971 domain-containing protein</fullName>
    </recommendedName>
</protein>
<dbReference type="InterPro" id="IPR021352">
    <property type="entry name" value="DUF2971"/>
</dbReference>
<accession>A0ABN0X6A0</accession>
<evidence type="ECO:0000313" key="2">
    <source>
        <dbReference type="Proteomes" id="UP001501757"/>
    </source>
</evidence>
<dbReference type="RefSeq" id="WP_343844658.1">
    <property type="nucleotide sequence ID" value="NZ_BAAAEI010000010.1"/>
</dbReference>
<sequence length="340" mass="38951">MILYKYYGFSAGLSALKSSQLGFREPISFNDPFELSFLDNAQGPGVKLTDLENKLNELKKSVAILSLTRSPCNPLMWAHYGENHTGFVIGYDVNTPFLTSDEYNLIPVERGDVVYTNTKTIHNLTPRSRDLLHKVYLASQGLGHDDLNKSEFENLARKIFLTKHASWVYEEEVRVVKSFLSMFETTDDYYSDPMRCWSTISKRVAPSMGLEQVPGLKIYNHKVDIKEVYLGVRNPLVQRKSEVSTDIDATISNKAETEKWKIYSLRMANGSWNLESDNQIACIFDLKKKTTGLLNNFSMSGKEALFLKDKLARVEIDCQDNVEITNWNNELFFQKNSEFE</sequence>
<dbReference type="Proteomes" id="UP001501757">
    <property type="component" value="Unassembled WGS sequence"/>
</dbReference>
<dbReference type="EMBL" id="BAAAEI010000010">
    <property type="protein sequence ID" value="GAA0355826.1"/>
    <property type="molecule type" value="Genomic_DNA"/>
</dbReference>
<evidence type="ECO:0000313" key="1">
    <source>
        <dbReference type="EMBL" id="GAA0355826.1"/>
    </source>
</evidence>
<dbReference type="Pfam" id="PF11185">
    <property type="entry name" value="DUF2971"/>
    <property type="match status" value="1"/>
</dbReference>
<organism evidence="1 2">
    <name type="scientific">Bowmanella denitrificans</name>
    <dbReference type="NCBI Taxonomy" id="366582"/>
    <lineage>
        <taxon>Bacteria</taxon>
        <taxon>Pseudomonadati</taxon>
        <taxon>Pseudomonadota</taxon>
        <taxon>Gammaproteobacteria</taxon>
        <taxon>Alteromonadales</taxon>
        <taxon>Alteromonadaceae</taxon>
        <taxon>Bowmanella</taxon>
    </lineage>
</organism>
<proteinExistence type="predicted"/>
<evidence type="ECO:0008006" key="3">
    <source>
        <dbReference type="Google" id="ProtNLM"/>
    </source>
</evidence>
<name>A0ABN0X6A0_9ALTE</name>
<gene>
    <name evidence="1" type="ORF">GCM10009092_20120</name>
</gene>